<keyword evidence="4" id="KW-1185">Reference proteome</keyword>
<dbReference type="AlphaFoldDB" id="A0A1D2L277"/>
<evidence type="ECO:0000313" key="4">
    <source>
        <dbReference type="Proteomes" id="UP000243591"/>
    </source>
</evidence>
<dbReference type="PROSITE" id="PS51257">
    <property type="entry name" value="PROKAR_LIPOPROTEIN"/>
    <property type="match status" value="1"/>
</dbReference>
<feature type="domain" description="DM13" evidence="2">
    <location>
        <begin position="55"/>
        <end position="147"/>
    </location>
</feature>
<protein>
    <recommendedName>
        <fullName evidence="2">DM13 domain-containing protein</fullName>
    </recommendedName>
</protein>
<dbReference type="KEGG" id="bths:CNY62_12045"/>
<dbReference type="PROSITE" id="PS51549">
    <property type="entry name" value="DM13"/>
    <property type="match status" value="2"/>
</dbReference>
<feature type="chain" id="PRO_5038411731" description="DM13 domain-containing protein" evidence="1">
    <location>
        <begin position="19"/>
        <end position="247"/>
    </location>
</feature>
<accession>A0A1D2L277</accession>
<dbReference type="Proteomes" id="UP000243591">
    <property type="component" value="Chromosome"/>
</dbReference>
<feature type="domain" description="DM13" evidence="2">
    <location>
        <begin position="155"/>
        <end position="247"/>
    </location>
</feature>
<dbReference type="InterPro" id="IPR019545">
    <property type="entry name" value="DM13_domain"/>
</dbReference>
<sequence>MKTFKILFITALATIVLAACNNTSEEKDNGKMDSGSKSGMMKEKSDKEMTATFMGDFKGESGHTVSGKTKIKDGKLMLTDFKTDEGPDLHVYLSKGTDVKDAKEISKIDLKESEQTFDLAGIDVEKYDTVLIYCDKAHELFGSAMYSDKTADMMGNFKGLNDKKVTGMVTLNDNKLMLSDFSTDKGPDLHVYLVKNDKIESGVSLGKVDLKNKEQSFSIPKDINLKDYKKVVIYCDEAHVMFGEAVL</sequence>
<evidence type="ECO:0000256" key="1">
    <source>
        <dbReference type="SAM" id="SignalP"/>
    </source>
</evidence>
<reference evidence="3 4" key="1">
    <citation type="submission" date="2017-09" db="EMBL/GenBank/DDBJ databases">
        <title>Complete Genome Sequences of Two Strains of the Meat Spoilage Bacterium Brochothrix thermosphacta Isolated from Ground Chicken.</title>
        <authorList>
            <person name="Paoli G.C."/>
            <person name="Wijey C."/>
            <person name="Chen C.-Y."/>
            <person name="Nguyen L."/>
            <person name="Yan X."/>
            <person name="Irwin P.L."/>
        </authorList>
    </citation>
    <scope>NUCLEOTIDE SEQUENCE [LARGE SCALE GENOMIC DNA]</scope>
    <source>
        <strain evidence="3 4">BI</strain>
    </source>
</reference>
<dbReference type="STRING" id="2756.BFR44_04030"/>
<dbReference type="OrthoDB" id="155521at2"/>
<name>A0A1D2L277_BROTH</name>
<dbReference type="Pfam" id="PF10517">
    <property type="entry name" value="DM13"/>
    <property type="match status" value="2"/>
</dbReference>
<dbReference type="RefSeq" id="WP_069125803.1">
    <property type="nucleotide sequence ID" value="NZ_CP023483.1"/>
</dbReference>
<organism evidence="3 4">
    <name type="scientific">Brochothrix thermosphacta</name>
    <name type="common">Microbacterium thermosphactum</name>
    <dbReference type="NCBI Taxonomy" id="2756"/>
    <lineage>
        <taxon>Bacteria</taxon>
        <taxon>Bacillati</taxon>
        <taxon>Bacillota</taxon>
        <taxon>Bacilli</taxon>
        <taxon>Bacillales</taxon>
        <taxon>Listeriaceae</taxon>
        <taxon>Brochothrix</taxon>
    </lineage>
</organism>
<evidence type="ECO:0000259" key="2">
    <source>
        <dbReference type="PROSITE" id="PS51549"/>
    </source>
</evidence>
<feature type="signal peptide" evidence="1">
    <location>
        <begin position="1"/>
        <end position="18"/>
    </location>
</feature>
<keyword evidence="1" id="KW-0732">Signal</keyword>
<evidence type="ECO:0000313" key="3">
    <source>
        <dbReference type="EMBL" id="ATF27032.1"/>
    </source>
</evidence>
<proteinExistence type="predicted"/>
<gene>
    <name evidence="3" type="ORF">CNY62_12045</name>
</gene>
<dbReference type="EMBL" id="CP023483">
    <property type="protein sequence ID" value="ATF27032.1"/>
    <property type="molecule type" value="Genomic_DNA"/>
</dbReference>